<keyword evidence="1 2" id="KW-0378">Hydrolase</keyword>
<dbReference type="Gene3D" id="3.40.50.1820">
    <property type="entry name" value="alpha/beta hydrolase"/>
    <property type="match status" value="1"/>
</dbReference>
<dbReference type="Pfam" id="PF06500">
    <property type="entry name" value="FrsA-like"/>
    <property type="match status" value="1"/>
</dbReference>
<proteinExistence type="predicted"/>
<dbReference type="InterPro" id="IPR050261">
    <property type="entry name" value="FrsA_esterase"/>
</dbReference>
<sequence>MSQPTQIAAARPPSYEPFGWHQWHDDFWMSYQFRRGLGETQEGGGAVSEVFQAASKIIPNDFESWYREWTHIAERNDLRGDQEIDKHHVRSAMNCWLRAANYFREAEFWLKPNDPRRLATFDRCEKASHKFLAQLTPKAEVVDIPYEAGKPLPAYFIRSPNGGERQPVLISVGGLDSFKDELWFMTGRGALQRGISVLLVAGPGQGGALRRHGLVTRPDYEVPIGKCIDWLEKRNDIDRARIAVSGSSLGGYYAARAGAMEPRLAACISHGAIWDIHERWKTRDENHGLASHIKWVFGAKTMAEATEIAKPFKLEGVLENMKCPYLIIHGGHDVLGVETVKQVYDYATRHGVNATLRLTSEEETGAEHCQHDNPTLGQELMIDWLADVFKIDQRNLSFFPG</sequence>
<dbReference type="InterPro" id="IPR029058">
    <property type="entry name" value="AB_hydrolase_fold"/>
</dbReference>
<dbReference type="PANTHER" id="PTHR22946:SF12">
    <property type="entry name" value="CONIDIAL PIGMENT BIOSYNTHESIS PROTEIN AYG1 (AFU_ORTHOLOGUE AFUA_2G17550)"/>
    <property type="match status" value="1"/>
</dbReference>
<dbReference type="SUPFAM" id="SSF53474">
    <property type="entry name" value="alpha/beta-Hydrolases"/>
    <property type="match status" value="1"/>
</dbReference>
<dbReference type="AlphaFoldDB" id="A0A6G7NP88"/>
<evidence type="ECO:0000313" key="2">
    <source>
        <dbReference type="EMBL" id="QIJ55687.1"/>
    </source>
</evidence>
<reference evidence="2" key="1">
    <citation type="submission" date="2020-02" db="EMBL/GenBank/DDBJ databases">
        <title>Predicted bioremediation functions on Apatlaco River microbiome supports a recent overpollution history.</title>
        <authorList>
            <person name="Breton Deval L."/>
        </authorList>
    </citation>
    <scope>NUCLEOTIDE SEQUENCE</scope>
</reference>
<protein>
    <submittedName>
        <fullName evidence="2">PET hydrolase</fullName>
    </submittedName>
</protein>
<dbReference type="EMBL" id="MT023461">
    <property type="protein sequence ID" value="QIJ55687.1"/>
    <property type="molecule type" value="Genomic_DNA"/>
</dbReference>
<accession>A0A6G7NP88</accession>
<organism evidence="2">
    <name type="scientific">uncultured Bordetella sp</name>
    <dbReference type="NCBI Taxonomy" id="296836"/>
    <lineage>
        <taxon>Bacteria</taxon>
        <taxon>Pseudomonadati</taxon>
        <taxon>Pseudomonadota</taxon>
        <taxon>Betaproteobacteria</taxon>
        <taxon>Burkholderiales</taxon>
        <taxon>Alcaligenaceae</taxon>
        <taxon>Bordetella</taxon>
        <taxon>environmental samples</taxon>
    </lineage>
</organism>
<evidence type="ECO:0000256" key="1">
    <source>
        <dbReference type="ARBA" id="ARBA00022801"/>
    </source>
</evidence>
<dbReference type="InterPro" id="IPR010520">
    <property type="entry name" value="FrsA-like"/>
</dbReference>
<name>A0A6G7NP88_9BORD</name>
<dbReference type="Gene3D" id="1.20.1440.110">
    <property type="entry name" value="acylaminoacyl peptidase"/>
    <property type="match status" value="1"/>
</dbReference>
<dbReference type="GO" id="GO:0016787">
    <property type="term" value="F:hydrolase activity"/>
    <property type="evidence" value="ECO:0007669"/>
    <property type="project" value="UniProtKB-KW"/>
</dbReference>
<dbReference type="PANTHER" id="PTHR22946">
    <property type="entry name" value="DIENELACTONE HYDROLASE DOMAIN-CONTAINING PROTEIN-RELATED"/>
    <property type="match status" value="1"/>
</dbReference>